<evidence type="ECO:0000256" key="1">
    <source>
        <dbReference type="SAM" id="Phobius"/>
    </source>
</evidence>
<feature type="transmembrane region" description="Helical" evidence="1">
    <location>
        <begin position="12"/>
        <end position="30"/>
    </location>
</feature>
<gene>
    <name evidence="2" type="ORF">CR105_27050</name>
</gene>
<proteinExistence type="predicted"/>
<organism evidence="2 3">
    <name type="scientific">Massilia eurypsychrophila</name>
    <dbReference type="NCBI Taxonomy" id="1485217"/>
    <lineage>
        <taxon>Bacteria</taxon>
        <taxon>Pseudomonadati</taxon>
        <taxon>Pseudomonadota</taxon>
        <taxon>Betaproteobacteria</taxon>
        <taxon>Burkholderiales</taxon>
        <taxon>Oxalobacteraceae</taxon>
        <taxon>Telluria group</taxon>
        <taxon>Massilia</taxon>
    </lineage>
</organism>
<reference evidence="2 3" key="1">
    <citation type="submission" date="2017-10" db="EMBL/GenBank/DDBJ databases">
        <title>Massilia psychrophilum sp. nov., a novel purple-pigmented bacterium isolated from Tianshan glacier, Xinjiang Municipality, China.</title>
        <authorList>
            <person name="Wang H."/>
        </authorList>
    </citation>
    <scope>NUCLEOTIDE SEQUENCE [LARGE SCALE GENOMIC DNA]</scope>
    <source>
        <strain evidence="2 3">JCM 30074</strain>
    </source>
</reference>
<name>A0A2G8T7A0_9BURK</name>
<sequence length="67" mass="7037">DWRAIVKKAWSLKFNAAALVLGALEVYVGMVKPDGIPTGAFAMLSGLATTAAMVARVMAQKELSDGK</sequence>
<protein>
    <recommendedName>
        <fullName evidence="4">Holin</fullName>
    </recommendedName>
</protein>
<evidence type="ECO:0000313" key="2">
    <source>
        <dbReference type="EMBL" id="PIL41936.1"/>
    </source>
</evidence>
<dbReference type="EMBL" id="PDOC01000059">
    <property type="protein sequence ID" value="PIL41936.1"/>
    <property type="molecule type" value="Genomic_DNA"/>
</dbReference>
<dbReference type="Pfam" id="PF25612">
    <property type="entry name" value="DUF7940"/>
    <property type="match status" value="1"/>
</dbReference>
<accession>A0A2G8T7A0</accession>
<dbReference type="RefSeq" id="WP_099794044.1">
    <property type="nucleotide sequence ID" value="NZ_JBHLYV010000066.1"/>
</dbReference>
<keyword evidence="1" id="KW-0812">Transmembrane</keyword>
<dbReference type="Proteomes" id="UP000230390">
    <property type="component" value="Unassembled WGS sequence"/>
</dbReference>
<evidence type="ECO:0000313" key="3">
    <source>
        <dbReference type="Proteomes" id="UP000230390"/>
    </source>
</evidence>
<keyword evidence="3" id="KW-1185">Reference proteome</keyword>
<feature type="non-terminal residue" evidence="2">
    <location>
        <position position="1"/>
    </location>
</feature>
<keyword evidence="1" id="KW-0472">Membrane</keyword>
<dbReference type="AlphaFoldDB" id="A0A2G8T7A0"/>
<keyword evidence="1" id="KW-1133">Transmembrane helix</keyword>
<comment type="caution">
    <text evidence="2">The sequence shown here is derived from an EMBL/GenBank/DDBJ whole genome shotgun (WGS) entry which is preliminary data.</text>
</comment>
<feature type="transmembrane region" description="Helical" evidence="1">
    <location>
        <begin position="36"/>
        <end position="59"/>
    </location>
</feature>
<dbReference type="InterPro" id="IPR057700">
    <property type="entry name" value="DUF7940"/>
</dbReference>
<evidence type="ECO:0008006" key="4">
    <source>
        <dbReference type="Google" id="ProtNLM"/>
    </source>
</evidence>